<dbReference type="AlphaFoldDB" id="A0AAU9N1B2"/>
<evidence type="ECO:0000313" key="1">
    <source>
        <dbReference type="EMBL" id="CAH1431837.1"/>
    </source>
</evidence>
<keyword evidence="2" id="KW-1185">Reference proteome</keyword>
<gene>
    <name evidence="1" type="ORF">LVIROSA_LOCUS18537</name>
</gene>
<evidence type="ECO:0000313" key="2">
    <source>
        <dbReference type="Proteomes" id="UP001157418"/>
    </source>
</evidence>
<dbReference type="EMBL" id="CAKMRJ010003334">
    <property type="protein sequence ID" value="CAH1431837.1"/>
    <property type="molecule type" value="Genomic_DNA"/>
</dbReference>
<comment type="caution">
    <text evidence="1">The sequence shown here is derived from an EMBL/GenBank/DDBJ whole genome shotgun (WGS) entry which is preliminary data.</text>
</comment>
<proteinExistence type="predicted"/>
<organism evidence="1 2">
    <name type="scientific">Lactuca virosa</name>
    <dbReference type="NCBI Taxonomy" id="75947"/>
    <lineage>
        <taxon>Eukaryota</taxon>
        <taxon>Viridiplantae</taxon>
        <taxon>Streptophyta</taxon>
        <taxon>Embryophyta</taxon>
        <taxon>Tracheophyta</taxon>
        <taxon>Spermatophyta</taxon>
        <taxon>Magnoliopsida</taxon>
        <taxon>eudicotyledons</taxon>
        <taxon>Gunneridae</taxon>
        <taxon>Pentapetalae</taxon>
        <taxon>asterids</taxon>
        <taxon>campanulids</taxon>
        <taxon>Asterales</taxon>
        <taxon>Asteraceae</taxon>
        <taxon>Cichorioideae</taxon>
        <taxon>Cichorieae</taxon>
        <taxon>Lactucinae</taxon>
        <taxon>Lactuca</taxon>
    </lineage>
</organism>
<sequence length="97" mass="11256">MAYLISILQLKNARGGWASGSPGTNSATDYGLCVDNKIQEKMLGRLRYKYLDKLMMSDFNVMKQTFVKHYATVKKMVRFKRMKLIEEKKKEITSVLQ</sequence>
<reference evidence="1 2" key="1">
    <citation type="submission" date="2022-01" db="EMBL/GenBank/DDBJ databases">
        <authorList>
            <person name="Xiong W."/>
            <person name="Schranz E."/>
        </authorList>
    </citation>
    <scope>NUCLEOTIDE SEQUENCE [LARGE SCALE GENOMIC DNA]</scope>
</reference>
<name>A0AAU9N1B2_9ASTR</name>
<protein>
    <submittedName>
        <fullName evidence="1">Uncharacterized protein</fullName>
    </submittedName>
</protein>
<dbReference type="Proteomes" id="UP001157418">
    <property type="component" value="Unassembled WGS sequence"/>
</dbReference>
<accession>A0AAU9N1B2</accession>